<sequence>MTKNDRRVEFKVGDRVASLDSNEEGTITRLCSDKDIVYVRWDASKMQEMVETRTLRRANS</sequence>
<proteinExistence type="predicted"/>
<comment type="caution">
    <text evidence="1">The sequence shown here is derived from an EMBL/GenBank/DDBJ whole genome shotgun (WGS) entry which is preliminary data.</text>
</comment>
<evidence type="ECO:0000313" key="1">
    <source>
        <dbReference type="EMBL" id="GAH13082.1"/>
    </source>
</evidence>
<protein>
    <recommendedName>
        <fullName evidence="2">DUF4314 domain-containing protein</fullName>
    </recommendedName>
</protein>
<evidence type="ECO:0008006" key="2">
    <source>
        <dbReference type="Google" id="ProtNLM"/>
    </source>
</evidence>
<organism evidence="1">
    <name type="scientific">marine sediment metagenome</name>
    <dbReference type="NCBI Taxonomy" id="412755"/>
    <lineage>
        <taxon>unclassified sequences</taxon>
        <taxon>metagenomes</taxon>
        <taxon>ecological metagenomes</taxon>
    </lineage>
</organism>
<dbReference type="EMBL" id="BART01033970">
    <property type="protein sequence ID" value="GAH13082.1"/>
    <property type="molecule type" value="Genomic_DNA"/>
</dbReference>
<reference evidence="1" key="1">
    <citation type="journal article" date="2014" name="Front. Microbiol.">
        <title>High frequency of phylogenetically diverse reductive dehalogenase-homologous genes in deep subseafloor sedimentary metagenomes.</title>
        <authorList>
            <person name="Kawai M."/>
            <person name="Futagami T."/>
            <person name="Toyoda A."/>
            <person name="Takaki Y."/>
            <person name="Nishi S."/>
            <person name="Hori S."/>
            <person name="Arai W."/>
            <person name="Tsubouchi T."/>
            <person name="Morono Y."/>
            <person name="Uchiyama I."/>
            <person name="Ito T."/>
            <person name="Fujiyama A."/>
            <person name="Inagaki F."/>
            <person name="Takami H."/>
        </authorList>
    </citation>
    <scope>NUCLEOTIDE SEQUENCE</scope>
    <source>
        <strain evidence="1">Expedition CK06-06</strain>
    </source>
</reference>
<name>X1CYZ6_9ZZZZ</name>
<dbReference type="AlphaFoldDB" id="X1CYZ6"/>
<accession>X1CYZ6</accession>
<gene>
    <name evidence="1" type="ORF">S01H4_58202</name>
</gene>